<dbReference type="Proteomes" id="UP000569951">
    <property type="component" value="Unassembled WGS sequence"/>
</dbReference>
<evidence type="ECO:0000313" key="3">
    <source>
        <dbReference type="Proteomes" id="UP000569951"/>
    </source>
</evidence>
<organism evidence="2 3">
    <name type="scientific">Deinobacterium chartae</name>
    <dbReference type="NCBI Taxonomy" id="521158"/>
    <lineage>
        <taxon>Bacteria</taxon>
        <taxon>Thermotogati</taxon>
        <taxon>Deinococcota</taxon>
        <taxon>Deinococci</taxon>
        <taxon>Deinococcales</taxon>
        <taxon>Deinococcaceae</taxon>
        <taxon>Deinobacterium</taxon>
    </lineage>
</organism>
<keyword evidence="1" id="KW-0472">Membrane</keyword>
<name>A0A841HX91_9DEIO</name>
<keyword evidence="3" id="KW-1185">Reference proteome</keyword>
<evidence type="ECO:0000256" key="1">
    <source>
        <dbReference type="SAM" id="Phobius"/>
    </source>
</evidence>
<sequence length="124" mass="13013">MPRFLHILSALIYLPLGLVLYFYPAEGALGLLPAATPLVFVRLGGAVLLAWTLQLLLASLHPSRASSLGLAVSQLLVAATLLPAVLGRNVPASGALLGPTLVFCGVLVVLAVLGLWFLPRPREL</sequence>
<feature type="transmembrane region" description="Helical" evidence="1">
    <location>
        <begin position="7"/>
        <end position="23"/>
    </location>
</feature>
<evidence type="ECO:0000313" key="2">
    <source>
        <dbReference type="EMBL" id="MBB6098017.1"/>
    </source>
</evidence>
<feature type="transmembrane region" description="Helical" evidence="1">
    <location>
        <begin position="35"/>
        <end position="56"/>
    </location>
</feature>
<protein>
    <submittedName>
        <fullName evidence="2">Uncharacterized protein</fullName>
    </submittedName>
</protein>
<comment type="caution">
    <text evidence="2">The sequence shown here is derived from an EMBL/GenBank/DDBJ whole genome shotgun (WGS) entry which is preliminary data.</text>
</comment>
<dbReference type="RefSeq" id="WP_183986007.1">
    <property type="nucleotide sequence ID" value="NZ_JACHHG010000004.1"/>
</dbReference>
<accession>A0A841HX91</accession>
<keyword evidence="1" id="KW-1133">Transmembrane helix</keyword>
<reference evidence="2 3" key="1">
    <citation type="submission" date="2020-08" db="EMBL/GenBank/DDBJ databases">
        <title>Genomic Encyclopedia of Type Strains, Phase IV (KMG-IV): sequencing the most valuable type-strain genomes for metagenomic binning, comparative biology and taxonomic classification.</title>
        <authorList>
            <person name="Goeker M."/>
        </authorList>
    </citation>
    <scope>NUCLEOTIDE SEQUENCE [LARGE SCALE GENOMIC DNA]</scope>
    <source>
        <strain evidence="2 3">DSM 21458</strain>
    </source>
</reference>
<proteinExistence type="predicted"/>
<keyword evidence="1" id="KW-0812">Transmembrane</keyword>
<feature type="transmembrane region" description="Helical" evidence="1">
    <location>
        <begin position="92"/>
        <end position="118"/>
    </location>
</feature>
<dbReference type="AlphaFoldDB" id="A0A841HX91"/>
<dbReference type="EMBL" id="JACHHG010000004">
    <property type="protein sequence ID" value="MBB6098017.1"/>
    <property type="molecule type" value="Genomic_DNA"/>
</dbReference>
<gene>
    <name evidence="2" type="ORF">HNR42_001440</name>
</gene>
<feature type="transmembrane region" description="Helical" evidence="1">
    <location>
        <begin position="68"/>
        <end position="86"/>
    </location>
</feature>